<dbReference type="Gene3D" id="1.10.530.10">
    <property type="match status" value="1"/>
</dbReference>
<feature type="region of interest" description="Disordered" evidence="1">
    <location>
        <begin position="1"/>
        <end position="49"/>
    </location>
</feature>
<dbReference type="GO" id="GO:0009253">
    <property type="term" value="P:peptidoglycan catabolic process"/>
    <property type="evidence" value="ECO:0007669"/>
    <property type="project" value="TreeGrafter"/>
</dbReference>
<feature type="compositionally biased region" description="Low complexity" evidence="1">
    <location>
        <begin position="249"/>
        <end position="259"/>
    </location>
</feature>
<keyword evidence="3" id="KW-1185">Reference proteome</keyword>
<feature type="compositionally biased region" description="Basic and acidic residues" evidence="1">
    <location>
        <begin position="268"/>
        <end position="278"/>
    </location>
</feature>
<evidence type="ECO:0000313" key="3">
    <source>
        <dbReference type="Proteomes" id="UP000252004"/>
    </source>
</evidence>
<organism evidence="2 3">
    <name type="scientific">Streptomyces globosus</name>
    <dbReference type="NCBI Taxonomy" id="68209"/>
    <lineage>
        <taxon>Bacteria</taxon>
        <taxon>Bacillati</taxon>
        <taxon>Actinomycetota</taxon>
        <taxon>Actinomycetes</taxon>
        <taxon>Kitasatosporales</taxon>
        <taxon>Streptomycetaceae</taxon>
        <taxon>Streptomyces</taxon>
    </lineage>
</organism>
<accession>A0A344U8M0</accession>
<dbReference type="CDD" id="cd13399">
    <property type="entry name" value="Slt35-like"/>
    <property type="match status" value="1"/>
</dbReference>
<proteinExistence type="predicted"/>
<feature type="compositionally biased region" description="Basic and acidic residues" evidence="1">
    <location>
        <begin position="525"/>
        <end position="538"/>
    </location>
</feature>
<dbReference type="AlphaFoldDB" id="A0A344U8M0"/>
<feature type="region of interest" description="Disordered" evidence="1">
    <location>
        <begin position="525"/>
        <end position="550"/>
    </location>
</feature>
<feature type="compositionally biased region" description="Low complexity" evidence="1">
    <location>
        <begin position="539"/>
        <end position="550"/>
    </location>
</feature>
<gene>
    <name evidence="2" type="ORF">C0216_02410</name>
</gene>
<dbReference type="PANTHER" id="PTHR30163:SF8">
    <property type="entry name" value="LYTIC MUREIN TRANSGLYCOSYLASE"/>
    <property type="match status" value="1"/>
</dbReference>
<dbReference type="PANTHER" id="PTHR30163">
    <property type="entry name" value="MEMBRANE-BOUND LYTIC MUREIN TRANSGLYCOSYLASE B"/>
    <property type="match status" value="1"/>
</dbReference>
<evidence type="ECO:0008006" key="4">
    <source>
        <dbReference type="Google" id="ProtNLM"/>
    </source>
</evidence>
<evidence type="ECO:0000256" key="1">
    <source>
        <dbReference type="SAM" id="MobiDB-lite"/>
    </source>
</evidence>
<dbReference type="InterPro" id="IPR043426">
    <property type="entry name" value="MltB-like"/>
</dbReference>
<dbReference type="EMBL" id="CP030862">
    <property type="protein sequence ID" value="AXE27241.1"/>
    <property type="molecule type" value="Genomic_DNA"/>
</dbReference>
<dbReference type="KEGG" id="sgz:C0216_02410"/>
<protein>
    <recommendedName>
        <fullName evidence="4">Lytic transglycosylase</fullName>
    </recommendedName>
</protein>
<feature type="compositionally biased region" description="Pro residues" evidence="1">
    <location>
        <begin position="235"/>
        <end position="248"/>
    </location>
</feature>
<sequence length="550" mass="56757">MTNPPTADAGESEPTPDSPQATDRGDARLDLPQDVADPAVPPAGGAVAGEGASGIPATALDAYKRAETAVAAALPNCKLPWQLLAGIGRVESVHASGYGLKADGYTEKPIRGPQLNGQGFAEIKDTDKGEYDGDTAYDRAVGPMQFIPSTWATWGADGNGDSKRDPNNIYDAALGAGLYLCAGDRKLSDPAQLDRAILSYNNSREYVNTVLGYMRQYQSGATEVANPPVGTYPTPTTPVLPTPRPATPAKPSTPATTPAKPAPQPTPEKPKPKPEPEKPAPAQLAKLEAVDGAALKAEAGTAFTAVPRVKALLSDGKPAVGQHVLFAVEEDTTGGTHFGTEGRSHLVVQTDAQGIAAAPGLKAGPKGGTFTLRASGYDTTRQFTVNLAGTVTPKPAPVADLLARTGKGAEKPLEVVAGTPLEGVRVKATAAGKPVAGTQATAELVEKNEAGAWVPVDPAEAKGPYFEGAKEGEKLFRVELDPSDADGVIALPELLTADVAPGTYHVRLTTKENVVLLLKLEVTAKADSGESPEPKAPETPKAPAAASARR</sequence>
<reference evidence="2 3" key="1">
    <citation type="submission" date="2018-01" db="EMBL/GenBank/DDBJ databases">
        <title>Draft genome Sequence of streptomyces globosus LZH-48.</title>
        <authorList>
            <person name="Ran K."/>
            <person name="Li Z."/>
            <person name="Wei S."/>
            <person name="Dong R."/>
        </authorList>
    </citation>
    <scope>NUCLEOTIDE SEQUENCE [LARGE SCALE GENOMIC DNA]</scope>
    <source>
        <strain evidence="2 3">LZH-48</strain>
    </source>
</reference>
<dbReference type="SUPFAM" id="SSF53955">
    <property type="entry name" value="Lysozyme-like"/>
    <property type="match status" value="1"/>
</dbReference>
<dbReference type="OrthoDB" id="9796191at2"/>
<dbReference type="GO" id="GO:0008933">
    <property type="term" value="F:peptidoglycan lytic transglycosylase activity"/>
    <property type="evidence" value="ECO:0007669"/>
    <property type="project" value="TreeGrafter"/>
</dbReference>
<name>A0A344U8M0_9ACTN</name>
<evidence type="ECO:0000313" key="2">
    <source>
        <dbReference type="EMBL" id="AXE27241.1"/>
    </source>
</evidence>
<dbReference type="Proteomes" id="UP000252004">
    <property type="component" value="Chromosome"/>
</dbReference>
<dbReference type="InterPro" id="IPR023346">
    <property type="entry name" value="Lysozyme-like_dom_sf"/>
</dbReference>
<feature type="compositionally biased region" description="Low complexity" evidence="1">
    <location>
        <begin position="34"/>
        <end position="45"/>
    </location>
</feature>
<feature type="region of interest" description="Disordered" evidence="1">
    <location>
        <begin position="223"/>
        <end position="280"/>
    </location>
</feature>